<dbReference type="RefSeq" id="WP_265281569.1">
    <property type="nucleotide sequence ID" value="NZ_QZCW01000001.1"/>
</dbReference>
<dbReference type="PANTHER" id="PTHR32502">
    <property type="entry name" value="N-ACETYLGALACTOSAMINE PERMEASE II COMPONENT-RELATED"/>
    <property type="match status" value="1"/>
</dbReference>
<dbReference type="EMBL" id="QZCW01000001">
    <property type="protein sequence ID" value="MCW5320934.1"/>
    <property type="molecule type" value="Genomic_DNA"/>
</dbReference>
<proteinExistence type="predicted"/>
<sequence length="436" mass="47147">MQYLRDLNQRNRADRASLASTPSVCSAHPQVLLASLLCAQARQRPLLVEATSNQVNQFGGYTGMQAADFIAHVHRICQAHGVDRSLVLFGGDHLGPQVWRDQDAARAMAHAQALVASYVQAGFGKIHLDCSEGCAGEAAQVGDALSAERAAQLAQVCEQAAPDPQSLSYVIGTEVPPPGGARAEDGPVHALATSAHSARETLAAHQQAFAQQGLEPAWARVAGLVVQPGLEFGPDHVQHFDLQAPDLLSPVLAPHPQLAFEAHSTDYQKPPVFAALARRHFTVLKVGPALTFAYRQAVYALDALAAWLAPPGPRAALAQVMEQLMLADPQHWRRHYGGDAQTLRLLRHFSYADRVRYYWAQPAASQAVAQLMQWLAEQPRPLAPLLEQHFSDPVQALAQTLQGHGFDWAQALVLAQVQAALQPYWLVQDAAHAPGP</sequence>
<dbReference type="PANTHER" id="PTHR32502:SF2">
    <property type="entry name" value="D-TAGATOSE-1,6-BISPHOSPHATE ALDOLASE SUBUNIT KBAZ"/>
    <property type="match status" value="1"/>
</dbReference>
<comment type="pathway">
    <text evidence="1">Carbohydrate metabolism.</text>
</comment>
<dbReference type="Proteomes" id="UP001208935">
    <property type="component" value="Unassembled WGS sequence"/>
</dbReference>
<dbReference type="PIRSF" id="PIRSF009264">
    <property type="entry name" value="TagBP_ald_AgaZ"/>
    <property type="match status" value="1"/>
</dbReference>
<gene>
    <name evidence="2" type="ORF">D5039_07085</name>
</gene>
<organism evidence="2 3">
    <name type="scientific">Verminephrobacter aporrectodeae subsp. tuberculatae</name>
    <dbReference type="NCBI Taxonomy" id="1110392"/>
    <lineage>
        <taxon>Bacteria</taxon>
        <taxon>Pseudomonadati</taxon>
        <taxon>Pseudomonadota</taxon>
        <taxon>Betaproteobacteria</taxon>
        <taxon>Burkholderiales</taxon>
        <taxon>Comamonadaceae</taxon>
        <taxon>Verminephrobacter</taxon>
    </lineage>
</organism>
<reference evidence="3" key="1">
    <citation type="submission" date="2023-07" db="EMBL/GenBank/DDBJ databases">
        <title>Verminephrobacter genomes.</title>
        <authorList>
            <person name="Lund M.B."/>
        </authorList>
    </citation>
    <scope>NUCLEOTIDE SEQUENCE [LARGE SCALE GENOMIC DNA]</scope>
    <source>
        <strain evidence="3">AtM5-05</strain>
    </source>
</reference>
<dbReference type="InterPro" id="IPR050303">
    <property type="entry name" value="GatZ_KbaZ_carbometab"/>
</dbReference>
<keyword evidence="2" id="KW-0418">Kinase</keyword>
<accession>A0ABT3KRH4</accession>
<keyword evidence="2" id="KW-0808">Transferase</keyword>
<name>A0ABT3KRH4_9BURK</name>
<dbReference type="InterPro" id="IPR013785">
    <property type="entry name" value="Aldolase_TIM"/>
</dbReference>
<dbReference type="Pfam" id="PF08013">
    <property type="entry name" value="GatZ_KbaZ-like"/>
    <property type="match status" value="1"/>
</dbReference>
<comment type="caution">
    <text evidence="2">The sequence shown here is derived from an EMBL/GenBank/DDBJ whole genome shotgun (WGS) entry which is preliminary data.</text>
</comment>
<protein>
    <submittedName>
        <fullName evidence="2">Tagatose-6-phosphate kinase</fullName>
    </submittedName>
</protein>
<evidence type="ECO:0000313" key="2">
    <source>
        <dbReference type="EMBL" id="MCW5320934.1"/>
    </source>
</evidence>
<dbReference type="Gene3D" id="1.10.400.20">
    <property type="entry name" value="putative tagatose 6-phosphate kinase domain like"/>
    <property type="match status" value="1"/>
</dbReference>
<evidence type="ECO:0000313" key="3">
    <source>
        <dbReference type="Proteomes" id="UP001208935"/>
    </source>
</evidence>
<dbReference type="GO" id="GO:0016301">
    <property type="term" value="F:kinase activity"/>
    <property type="evidence" value="ECO:0007669"/>
    <property type="project" value="UniProtKB-KW"/>
</dbReference>
<dbReference type="SUPFAM" id="SSF51569">
    <property type="entry name" value="Aldolase"/>
    <property type="match status" value="1"/>
</dbReference>
<evidence type="ECO:0000256" key="1">
    <source>
        <dbReference type="ARBA" id="ARBA00005007"/>
    </source>
</evidence>
<keyword evidence="3" id="KW-1185">Reference proteome</keyword>
<dbReference type="InterPro" id="IPR012062">
    <property type="entry name" value="GatZ/KbaZ-like"/>
</dbReference>
<dbReference type="Gene3D" id="3.20.20.70">
    <property type="entry name" value="Aldolase class I"/>
    <property type="match status" value="1"/>
</dbReference>